<reference evidence="3 4" key="1">
    <citation type="journal article" date="2015" name="Genome Biol.">
        <title>Comparative genomics of Steinernema reveals deeply conserved gene regulatory networks.</title>
        <authorList>
            <person name="Dillman A.R."/>
            <person name="Macchietto M."/>
            <person name="Porter C.F."/>
            <person name="Rogers A."/>
            <person name="Williams B."/>
            <person name="Antoshechkin I."/>
            <person name="Lee M.M."/>
            <person name="Goodwin Z."/>
            <person name="Lu X."/>
            <person name="Lewis E.E."/>
            <person name="Goodrich-Blair H."/>
            <person name="Stock S.P."/>
            <person name="Adams B.J."/>
            <person name="Sternberg P.W."/>
            <person name="Mortazavi A."/>
        </authorList>
    </citation>
    <scope>NUCLEOTIDE SEQUENCE [LARGE SCALE GENOMIC DNA]</scope>
    <source>
        <strain evidence="3 4">ALL</strain>
    </source>
</reference>
<keyword evidence="4" id="KW-1185">Reference proteome</keyword>
<evidence type="ECO:0000313" key="3">
    <source>
        <dbReference type="EMBL" id="TKR96919.1"/>
    </source>
</evidence>
<sequence>MKFFTVALLIFAAILALTSAQGCSGGTQCTGGCCPTLTPSAVPAETPAVPTPPNATRPRDSAFPASPTPTS</sequence>
<dbReference type="AlphaFoldDB" id="A0A4U5PJS0"/>
<reference evidence="3 4" key="2">
    <citation type="journal article" date="2019" name="G3 (Bethesda)">
        <title>Hybrid Assembly of the Genome of the Entomopathogenic Nematode Steinernema carpocapsae Identifies the X-Chromosome.</title>
        <authorList>
            <person name="Serra L."/>
            <person name="Macchietto M."/>
            <person name="Macias-Munoz A."/>
            <person name="McGill C.J."/>
            <person name="Rodriguez I.M."/>
            <person name="Rodriguez B."/>
            <person name="Murad R."/>
            <person name="Mortazavi A."/>
        </authorList>
    </citation>
    <scope>NUCLEOTIDE SEQUENCE [LARGE SCALE GENOMIC DNA]</scope>
    <source>
        <strain evidence="3 4">ALL</strain>
    </source>
</reference>
<feature type="signal peptide" evidence="2">
    <location>
        <begin position="1"/>
        <end position="20"/>
    </location>
</feature>
<evidence type="ECO:0000313" key="4">
    <source>
        <dbReference type="Proteomes" id="UP000298663"/>
    </source>
</evidence>
<dbReference type="PROSITE" id="PS51257">
    <property type="entry name" value="PROKAR_LIPOPROTEIN"/>
    <property type="match status" value="1"/>
</dbReference>
<dbReference type="Proteomes" id="UP000298663">
    <property type="component" value="Unassembled WGS sequence"/>
</dbReference>
<name>A0A4U5PJS0_STECR</name>
<feature type="region of interest" description="Disordered" evidence="1">
    <location>
        <begin position="41"/>
        <end position="71"/>
    </location>
</feature>
<gene>
    <name evidence="3" type="ORF">L596_010868</name>
</gene>
<dbReference type="EMBL" id="AZBU02000002">
    <property type="protein sequence ID" value="TKR96919.1"/>
    <property type="molecule type" value="Genomic_DNA"/>
</dbReference>
<evidence type="ECO:0000256" key="1">
    <source>
        <dbReference type="SAM" id="MobiDB-lite"/>
    </source>
</evidence>
<organism evidence="3 4">
    <name type="scientific">Steinernema carpocapsae</name>
    <name type="common">Entomopathogenic nematode</name>
    <dbReference type="NCBI Taxonomy" id="34508"/>
    <lineage>
        <taxon>Eukaryota</taxon>
        <taxon>Metazoa</taxon>
        <taxon>Ecdysozoa</taxon>
        <taxon>Nematoda</taxon>
        <taxon>Chromadorea</taxon>
        <taxon>Rhabditida</taxon>
        <taxon>Tylenchina</taxon>
        <taxon>Panagrolaimomorpha</taxon>
        <taxon>Strongyloidoidea</taxon>
        <taxon>Steinernematidae</taxon>
        <taxon>Steinernema</taxon>
    </lineage>
</organism>
<accession>A0A4U5PJS0</accession>
<comment type="caution">
    <text evidence="3">The sequence shown here is derived from an EMBL/GenBank/DDBJ whole genome shotgun (WGS) entry which is preliminary data.</text>
</comment>
<evidence type="ECO:0000256" key="2">
    <source>
        <dbReference type="SAM" id="SignalP"/>
    </source>
</evidence>
<proteinExistence type="predicted"/>
<protein>
    <submittedName>
        <fullName evidence="3">Uncharacterized protein</fullName>
    </submittedName>
</protein>
<keyword evidence="2" id="KW-0732">Signal</keyword>
<feature type="chain" id="PRO_5020666200" evidence="2">
    <location>
        <begin position="21"/>
        <end position="71"/>
    </location>
</feature>